<keyword evidence="2" id="KW-1185">Reference proteome</keyword>
<dbReference type="Proteomes" id="UP000295558">
    <property type="component" value="Unassembled WGS sequence"/>
</dbReference>
<reference evidence="1 2" key="1">
    <citation type="submission" date="2019-03" db="EMBL/GenBank/DDBJ databases">
        <title>Genomic Encyclopedia of Type Strains, Phase III (KMG-III): the genomes of soil and plant-associated and newly described type strains.</title>
        <authorList>
            <person name="Whitman W."/>
        </authorList>
    </citation>
    <scope>NUCLEOTIDE SEQUENCE [LARGE SCALE GENOMIC DNA]</scope>
    <source>
        <strain evidence="1 2">CECT 7972</strain>
    </source>
</reference>
<accession>A0A4R6ZHN0</accession>
<protein>
    <submittedName>
        <fullName evidence="1">Uncharacterized protein</fullName>
    </submittedName>
</protein>
<dbReference type="STRING" id="1265846.PROCOU_10993"/>
<comment type="caution">
    <text evidence="1">The sequence shown here is derived from an EMBL/GenBank/DDBJ whole genome shotgun (WGS) entry which is preliminary data.</text>
</comment>
<organism evidence="1 2">
    <name type="scientific">Listeria rocourtiae</name>
    <dbReference type="NCBI Taxonomy" id="647910"/>
    <lineage>
        <taxon>Bacteria</taxon>
        <taxon>Bacillati</taxon>
        <taxon>Bacillota</taxon>
        <taxon>Bacilli</taxon>
        <taxon>Bacillales</taxon>
        <taxon>Listeriaceae</taxon>
        <taxon>Listeria</taxon>
    </lineage>
</organism>
<evidence type="ECO:0000313" key="2">
    <source>
        <dbReference type="Proteomes" id="UP000295558"/>
    </source>
</evidence>
<name>A0A4R6ZHN0_9LIST</name>
<dbReference type="AlphaFoldDB" id="A0A4R6ZHN0"/>
<dbReference type="EMBL" id="SNZK01000011">
    <property type="protein sequence ID" value="TDR51760.1"/>
    <property type="molecule type" value="Genomic_DNA"/>
</dbReference>
<gene>
    <name evidence="1" type="ORF">DFP96_11166</name>
</gene>
<evidence type="ECO:0000313" key="1">
    <source>
        <dbReference type="EMBL" id="TDR51760.1"/>
    </source>
</evidence>
<sequence length="65" mass="7447">MASCLPTRYLYANLSMISKTDYYSSVKLIERFLRDMVQRKMLKFVVTLDKNLKLGGRAGLLIGKS</sequence>
<proteinExistence type="predicted"/>